<evidence type="ECO:0000313" key="2">
    <source>
        <dbReference type="Proteomes" id="UP000274131"/>
    </source>
</evidence>
<gene>
    <name evidence="1" type="ORF">EVEC_LOCUS9473</name>
</gene>
<reference evidence="3" key="1">
    <citation type="submission" date="2017-02" db="UniProtKB">
        <authorList>
            <consortium name="WormBaseParasite"/>
        </authorList>
    </citation>
    <scope>IDENTIFICATION</scope>
</reference>
<dbReference type="Proteomes" id="UP000274131">
    <property type="component" value="Unassembled WGS sequence"/>
</dbReference>
<dbReference type="OrthoDB" id="5848770at2759"/>
<sequence>MAGDAKELLLKIASVLGAERDGCNTTEVETKYRAFYGNPLEIPSEYPSLEAFFVSEIGTMYVEKKNQRWFAVERKEIAHVIKLVNSTHTKKKKRKQLFGVPYHDHRGYGYWQRKPFYLRKSPWVRNHCEPQKVVKANIAASEVRNKNQGSRFSVDDELSLNLFRTALKENEGRCVPQGPSLEEEEEFNARRNKCIANESTSYYVNHSALAKRSASLKVNDLAVSGPFFPKIRILIFLGGQKVYQLTGKSRGRRDVE</sequence>
<organism evidence="3">
    <name type="scientific">Enterobius vermicularis</name>
    <name type="common">Human pinworm</name>
    <dbReference type="NCBI Taxonomy" id="51028"/>
    <lineage>
        <taxon>Eukaryota</taxon>
        <taxon>Metazoa</taxon>
        <taxon>Ecdysozoa</taxon>
        <taxon>Nematoda</taxon>
        <taxon>Chromadorea</taxon>
        <taxon>Rhabditida</taxon>
        <taxon>Spirurina</taxon>
        <taxon>Oxyuridomorpha</taxon>
        <taxon>Oxyuroidea</taxon>
        <taxon>Oxyuridae</taxon>
        <taxon>Enterobius</taxon>
    </lineage>
</organism>
<keyword evidence="2" id="KW-1185">Reference proteome</keyword>
<reference evidence="1 2" key="2">
    <citation type="submission" date="2018-10" db="EMBL/GenBank/DDBJ databases">
        <authorList>
            <consortium name="Pathogen Informatics"/>
        </authorList>
    </citation>
    <scope>NUCLEOTIDE SEQUENCE [LARGE SCALE GENOMIC DNA]</scope>
</reference>
<proteinExistence type="predicted"/>
<name>A0A0N4VH27_ENTVE</name>
<protein>
    <submittedName>
        <fullName evidence="3">Tudor domain-containing protein</fullName>
    </submittedName>
</protein>
<evidence type="ECO:0000313" key="1">
    <source>
        <dbReference type="EMBL" id="VDD94722.1"/>
    </source>
</evidence>
<dbReference type="AlphaFoldDB" id="A0A0N4VH27"/>
<dbReference type="EMBL" id="UXUI01010071">
    <property type="protein sequence ID" value="VDD94722.1"/>
    <property type="molecule type" value="Genomic_DNA"/>
</dbReference>
<evidence type="ECO:0000313" key="3">
    <source>
        <dbReference type="WBParaSite" id="EVEC_0001011601-mRNA-1"/>
    </source>
</evidence>
<accession>A0A0N4VH27</accession>
<dbReference type="WBParaSite" id="EVEC_0001011601-mRNA-1">
    <property type="protein sequence ID" value="EVEC_0001011601-mRNA-1"/>
    <property type="gene ID" value="EVEC_0001011601"/>
</dbReference>